<dbReference type="NCBIfam" id="TIGR00152">
    <property type="entry name" value="dephospho-CoA kinase"/>
    <property type="match status" value="1"/>
</dbReference>
<organism evidence="5 6">
    <name type="scientific">Clostridium perfringens</name>
    <dbReference type="NCBI Taxonomy" id="1502"/>
    <lineage>
        <taxon>Bacteria</taxon>
        <taxon>Bacillati</taxon>
        <taxon>Bacillota</taxon>
        <taxon>Clostridia</taxon>
        <taxon>Eubacteriales</taxon>
        <taxon>Clostridiaceae</taxon>
        <taxon>Clostridium</taxon>
    </lineage>
</organism>
<proteinExistence type="inferred from homology"/>
<feature type="binding site" evidence="3">
    <location>
        <begin position="19"/>
        <end position="24"/>
    </location>
    <ligand>
        <name>ATP</name>
        <dbReference type="ChEBI" id="CHEBI:30616"/>
    </ligand>
</feature>
<protein>
    <recommendedName>
        <fullName evidence="3 4">Dephospho-CoA kinase</fullName>
        <ecNumber evidence="3 4">2.7.1.24</ecNumber>
    </recommendedName>
    <alternativeName>
        <fullName evidence="3">Dephosphocoenzyme A kinase</fullName>
    </alternativeName>
</protein>
<dbReference type="Pfam" id="PF01121">
    <property type="entry name" value="CoaE"/>
    <property type="match status" value="1"/>
</dbReference>
<dbReference type="GO" id="GO:0005737">
    <property type="term" value="C:cytoplasm"/>
    <property type="evidence" value="ECO:0007669"/>
    <property type="project" value="UniProtKB-SubCell"/>
</dbReference>
<comment type="caution">
    <text evidence="5">The sequence shown here is derived from an EMBL/GenBank/DDBJ whole genome shotgun (WGS) entry which is preliminary data.</text>
</comment>
<keyword evidence="3" id="KW-0173">Coenzyme A biosynthesis</keyword>
<evidence type="ECO:0000313" key="6">
    <source>
        <dbReference type="Proteomes" id="UP000070646"/>
    </source>
</evidence>
<dbReference type="InterPro" id="IPR001977">
    <property type="entry name" value="Depp_CoAkinase"/>
</dbReference>
<dbReference type="PATRIC" id="fig|1502.174.peg.3282"/>
<evidence type="ECO:0000256" key="2">
    <source>
        <dbReference type="ARBA" id="ARBA00022840"/>
    </source>
</evidence>
<comment type="subcellular location">
    <subcellularLocation>
        <location evidence="3">Cytoplasm</location>
    </subcellularLocation>
</comment>
<dbReference type="EMBL" id="LRPU01000235">
    <property type="protein sequence ID" value="KXA04071.1"/>
    <property type="molecule type" value="Genomic_DNA"/>
</dbReference>
<dbReference type="GO" id="GO:0004140">
    <property type="term" value="F:dephospho-CoA kinase activity"/>
    <property type="evidence" value="ECO:0007669"/>
    <property type="project" value="UniProtKB-UniRule"/>
</dbReference>
<accession>A0A133MJD1</accession>
<evidence type="ECO:0000313" key="5">
    <source>
        <dbReference type="EMBL" id="KXA04071.1"/>
    </source>
</evidence>
<comment type="function">
    <text evidence="3">Catalyzes the phosphorylation of the 3'-hydroxyl group of dephosphocoenzyme A to form coenzyme A.</text>
</comment>
<comment type="catalytic activity">
    <reaction evidence="3">
        <text>3'-dephospho-CoA + ATP = ADP + CoA + H(+)</text>
        <dbReference type="Rhea" id="RHEA:18245"/>
        <dbReference type="ChEBI" id="CHEBI:15378"/>
        <dbReference type="ChEBI" id="CHEBI:30616"/>
        <dbReference type="ChEBI" id="CHEBI:57287"/>
        <dbReference type="ChEBI" id="CHEBI:57328"/>
        <dbReference type="ChEBI" id="CHEBI:456216"/>
        <dbReference type="EC" id="2.7.1.24"/>
    </reaction>
</comment>
<dbReference type="AlphaFoldDB" id="A0A133MJD1"/>
<keyword evidence="3" id="KW-0808">Transferase</keyword>
<dbReference type="UniPathway" id="UPA00241">
    <property type="reaction ID" value="UER00356"/>
</dbReference>
<comment type="pathway">
    <text evidence="3">Cofactor biosynthesis; coenzyme A biosynthesis; CoA from (R)-pantothenate: step 5/5.</text>
</comment>
<dbReference type="Proteomes" id="UP000070646">
    <property type="component" value="Unassembled WGS sequence"/>
</dbReference>
<dbReference type="HAMAP" id="MF_00376">
    <property type="entry name" value="Dephospho_CoA_kinase"/>
    <property type="match status" value="1"/>
</dbReference>
<gene>
    <name evidence="3" type="primary">coaE</name>
    <name evidence="5" type="ORF">HMPREF3222_03246</name>
</gene>
<keyword evidence="3 5" id="KW-0418">Kinase</keyword>
<reference evidence="5 6" key="1">
    <citation type="submission" date="2016-01" db="EMBL/GenBank/DDBJ databases">
        <authorList>
            <person name="Oliw E.H."/>
        </authorList>
    </citation>
    <scope>NUCLEOTIDE SEQUENCE [LARGE SCALE GENOMIC DNA]</scope>
    <source>
        <strain evidence="5 6">MJR7757A</strain>
    </source>
</reference>
<evidence type="ECO:0000256" key="1">
    <source>
        <dbReference type="ARBA" id="ARBA00022741"/>
    </source>
</evidence>
<dbReference type="EC" id="2.7.1.24" evidence="3 4"/>
<name>A0A133MJD1_CLOPF</name>
<sequence>MLLEGNKKVYLVAITGVVGSGKTTVSNILRRLDYYVFDVDIFSRRILEENKKVIEVIEKIVGECVTINRKIDYKKVGKIFDENPKLEDKFESWYQPFLGRKLIDEVLSFDEKYQIIFFDIPLLEKKCISHIFDCIWIINSKEAEYYNRVKNRNNYSNKKIKRLIESSQTCEDIISLNTKVIKNNSSIEELKKRINFECNCLEEIFKKIDKNG</sequence>
<dbReference type="Gene3D" id="3.40.50.300">
    <property type="entry name" value="P-loop containing nucleotide triphosphate hydrolases"/>
    <property type="match status" value="1"/>
</dbReference>
<comment type="similarity">
    <text evidence="3">Belongs to the CoaE family.</text>
</comment>
<dbReference type="PROSITE" id="PS51219">
    <property type="entry name" value="DPCK"/>
    <property type="match status" value="1"/>
</dbReference>
<keyword evidence="2 3" id="KW-0067">ATP-binding</keyword>
<dbReference type="SUPFAM" id="SSF52540">
    <property type="entry name" value="P-loop containing nucleoside triphosphate hydrolases"/>
    <property type="match status" value="1"/>
</dbReference>
<dbReference type="CDD" id="cd02022">
    <property type="entry name" value="DPCK"/>
    <property type="match status" value="1"/>
</dbReference>
<dbReference type="GO" id="GO:0005524">
    <property type="term" value="F:ATP binding"/>
    <property type="evidence" value="ECO:0007669"/>
    <property type="project" value="UniProtKB-UniRule"/>
</dbReference>
<dbReference type="InterPro" id="IPR027417">
    <property type="entry name" value="P-loop_NTPase"/>
</dbReference>
<evidence type="ECO:0000256" key="4">
    <source>
        <dbReference type="NCBIfam" id="TIGR00152"/>
    </source>
</evidence>
<dbReference type="GO" id="GO:0015937">
    <property type="term" value="P:coenzyme A biosynthetic process"/>
    <property type="evidence" value="ECO:0007669"/>
    <property type="project" value="UniProtKB-UniRule"/>
</dbReference>
<keyword evidence="3" id="KW-0963">Cytoplasm</keyword>
<evidence type="ECO:0000256" key="3">
    <source>
        <dbReference type="HAMAP-Rule" id="MF_00376"/>
    </source>
</evidence>
<keyword evidence="1 3" id="KW-0547">Nucleotide-binding</keyword>